<evidence type="ECO:0000256" key="6">
    <source>
        <dbReference type="ARBA" id="ARBA00022605"/>
    </source>
</evidence>
<accession>A0AAN9V1X7</accession>
<dbReference type="EC" id="4.3.1.19" evidence="12"/>
<evidence type="ECO:0000256" key="1">
    <source>
        <dbReference type="ARBA" id="ARBA00001274"/>
    </source>
</evidence>
<dbReference type="Pfam" id="PF00585">
    <property type="entry name" value="Thr_dehydrat_C"/>
    <property type="match status" value="2"/>
</dbReference>
<evidence type="ECO:0000313" key="15">
    <source>
        <dbReference type="Proteomes" id="UP001320420"/>
    </source>
</evidence>
<dbReference type="CDD" id="cd04906">
    <property type="entry name" value="ACT_ThrD-I_1"/>
    <property type="match status" value="1"/>
</dbReference>
<keyword evidence="10 12" id="KW-0456">Lyase</keyword>
<dbReference type="Gene3D" id="3.40.1020.10">
    <property type="entry name" value="Biosynthetic Threonine Deaminase, Domain 3"/>
    <property type="match status" value="1"/>
</dbReference>
<name>A0AAN9V1X7_9PEZI</name>
<dbReference type="GO" id="GO:0006565">
    <property type="term" value="P:L-serine catabolic process"/>
    <property type="evidence" value="ECO:0007669"/>
    <property type="project" value="TreeGrafter"/>
</dbReference>
<gene>
    <name evidence="14" type="primary">ILV1</name>
    <name evidence="14" type="ORF">SLS62_000938</name>
</gene>
<dbReference type="GO" id="GO:0030170">
    <property type="term" value="F:pyridoxal phosphate binding"/>
    <property type="evidence" value="ECO:0007669"/>
    <property type="project" value="InterPro"/>
</dbReference>
<evidence type="ECO:0000256" key="4">
    <source>
        <dbReference type="ARBA" id="ARBA00010869"/>
    </source>
</evidence>
<dbReference type="AlphaFoldDB" id="A0AAN9V1X7"/>
<evidence type="ECO:0000256" key="12">
    <source>
        <dbReference type="RuleBase" id="RU362012"/>
    </source>
</evidence>
<dbReference type="InterPro" id="IPR038110">
    <property type="entry name" value="TD_ACT-like_sf"/>
</dbReference>
<evidence type="ECO:0000256" key="8">
    <source>
        <dbReference type="ARBA" id="ARBA00022737"/>
    </source>
</evidence>
<dbReference type="EMBL" id="JAKJXP020000004">
    <property type="protein sequence ID" value="KAK7756922.1"/>
    <property type="molecule type" value="Genomic_DNA"/>
</dbReference>
<sequence>MTGPDTVSIDSVLANGASNGVNGHTPRTPSLSALSLTEYSANPSPPSEDHQARIRKIVPDEFMLPNGHPDYLRLILTSRVYEACKETSLTPATNLSNRLECNVLLKREDEQPVFSFKLRGAYNKMAHLDRNQSWKGVVACSAGNHAQGVAYSARLLKIPATIVMPQGTPSIKHRNVSRLGGSVVLHGPDFDAAKEECKRLEQVHGLIDIPPFDDPYVIAGQGTIGMELLRQTNIQKLEAIFCCVGGGGLIAGIGVYVKRIAPHVKIIGVEAEDANAMVQSLQRKERVMLKEVGLFADGAAVKTVGEETFRIASEVVDEVILVNTDEICAAIKDVFEDTRSIVEPAGALSLAGLKRWVAANPSADPSRSLIAVTSGANMNFDRLRFVAERATLGEGKEALLCVRIPERPGAFAELIGLVMPHAVTEFSYRYATGAAANVLLGISLSGPASQRAAELPELLRRIQESGAMEAKDLSGDELAKTHVRYLVGGRSDVPDERLYMFNFPERPGALERFLRALRLRFNISLFQYRNGGSDVGKVLTGIQCPDADVPDLERSLREEIGYPWTDCTDSDVFKTFLRT</sequence>
<reference evidence="14 15" key="1">
    <citation type="submission" date="2024-02" db="EMBL/GenBank/DDBJ databases">
        <title>De novo assembly and annotation of 12 fungi associated with fruit tree decline syndrome in Ontario, Canada.</title>
        <authorList>
            <person name="Sulman M."/>
            <person name="Ellouze W."/>
            <person name="Ilyukhin E."/>
        </authorList>
    </citation>
    <scope>NUCLEOTIDE SEQUENCE [LARGE SCALE GENOMIC DNA]</scope>
    <source>
        <strain evidence="14 15">M11/M66-122</strain>
    </source>
</reference>
<dbReference type="NCBIfam" id="TIGR01124">
    <property type="entry name" value="ilvA_2Cterm"/>
    <property type="match status" value="1"/>
</dbReference>
<evidence type="ECO:0000259" key="13">
    <source>
        <dbReference type="PROSITE" id="PS51672"/>
    </source>
</evidence>
<evidence type="ECO:0000256" key="10">
    <source>
        <dbReference type="ARBA" id="ARBA00023239"/>
    </source>
</evidence>
<evidence type="ECO:0000256" key="2">
    <source>
        <dbReference type="ARBA" id="ARBA00001933"/>
    </source>
</evidence>
<evidence type="ECO:0000256" key="3">
    <source>
        <dbReference type="ARBA" id="ARBA00004810"/>
    </source>
</evidence>
<dbReference type="InterPro" id="IPR036052">
    <property type="entry name" value="TrpB-like_PALP_sf"/>
</dbReference>
<dbReference type="GO" id="GO:0006567">
    <property type="term" value="P:L-threonine catabolic process"/>
    <property type="evidence" value="ECO:0007669"/>
    <property type="project" value="TreeGrafter"/>
</dbReference>
<dbReference type="InterPro" id="IPR001926">
    <property type="entry name" value="TrpB-like_PALP"/>
</dbReference>
<dbReference type="Pfam" id="PF00291">
    <property type="entry name" value="PALP"/>
    <property type="match status" value="1"/>
</dbReference>
<comment type="catalytic activity">
    <reaction evidence="1 12">
        <text>L-threonine = 2-oxobutanoate + NH4(+)</text>
        <dbReference type="Rhea" id="RHEA:22108"/>
        <dbReference type="ChEBI" id="CHEBI:16763"/>
        <dbReference type="ChEBI" id="CHEBI:28938"/>
        <dbReference type="ChEBI" id="CHEBI:57926"/>
        <dbReference type="EC" id="4.3.1.19"/>
    </reaction>
</comment>
<dbReference type="InterPro" id="IPR001721">
    <property type="entry name" value="TD_ACT-like"/>
</dbReference>
<dbReference type="InterPro" id="IPR045865">
    <property type="entry name" value="ACT-like_dom_sf"/>
</dbReference>
<dbReference type="InterPro" id="IPR000634">
    <property type="entry name" value="Ser/Thr_deHydtase_PyrdxlP-BS"/>
</dbReference>
<dbReference type="InterPro" id="IPR050147">
    <property type="entry name" value="Ser/Thr_Dehydratase"/>
</dbReference>
<keyword evidence="8" id="KW-0677">Repeat</keyword>
<feature type="domain" description="ACT-like" evidence="13">
    <location>
        <begin position="398"/>
        <end position="475"/>
    </location>
</feature>
<dbReference type="PROSITE" id="PS00165">
    <property type="entry name" value="DEHYDRATASE_SER_THR"/>
    <property type="match status" value="1"/>
</dbReference>
<evidence type="ECO:0000256" key="9">
    <source>
        <dbReference type="ARBA" id="ARBA00022898"/>
    </source>
</evidence>
<dbReference type="PANTHER" id="PTHR48078">
    <property type="entry name" value="THREONINE DEHYDRATASE, MITOCHONDRIAL-RELATED"/>
    <property type="match status" value="1"/>
</dbReference>
<comment type="similarity">
    <text evidence="4 12">Belongs to the serine/threonine dehydratase family.</text>
</comment>
<dbReference type="CDD" id="cd04907">
    <property type="entry name" value="ACT_ThrD-I_2"/>
    <property type="match status" value="1"/>
</dbReference>
<keyword evidence="9 12" id="KW-0663">Pyridoxal phosphate</keyword>
<dbReference type="CDD" id="cd01562">
    <property type="entry name" value="Thr-dehyd"/>
    <property type="match status" value="1"/>
</dbReference>
<dbReference type="Gene3D" id="3.40.50.1100">
    <property type="match status" value="2"/>
</dbReference>
<comment type="cofactor">
    <cofactor evidence="2 12">
        <name>pyridoxal 5'-phosphate</name>
        <dbReference type="ChEBI" id="CHEBI:597326"/>
    </cofactor>
</comment>
<dbReference type="PROSITE" id="PS51672">
    <property type="entry name" value="ACT_LIKE"/>
    <property type="match status" value="2"/>
</dbReference>
<dbReference type="GO" id="GO:0003941">
    <property type="term" value="F:L-serine ammonia-lyase activity"/>
    <property type="evidence" value="ECO:0007669"/>
    <property type="project" value="TreeGrafter"/>
</dbReference>
<dbReference type="GO" id="GO:0004794">
    <property type="term" value="F:threonine deaminase activity"/>
    <property type="evidence" value="ECO:0007669"/>
    <property type="project" value="UniProtKB-UniRule"/>
</dbReference>
<comment type="caution">
    <text evidence="14">The sequence shown here is derived from an EMBL/GenBank/DDBJ whole genome shotgun (WGS) entry which is preliminary data.</text>
</comment>
<evidence type="ECO:0000256" key="7">
    <source>
        <dbReference type="ARBA" id="ARBA00022624"/>
    </source>
</evidence>
<proteinExistence type="inferred from homology"/>
<comment type="pathway">
    <text evidence="3 12">Amino-acid biosynthesis; L-isoleucine biosynthesis; 2-oxobutanoate from L-threonine: step 1/1.</text>
</comment>
<evidence type="ECO:0000256" key="11">
    <source>
        <dbReference type="ARBA" id="ARBA00023304"/>
    </source>
</evidence>
<keyword evidence="6 12" id="KW-0028">Amino-acid biosynthesis</keyword>
<dbReference type="SUPFAM" id="SSF53686">
    <property type="entry name" value="Tryptophan synthase beta subunit-like PLP-dependent enzymes"/>
    <property type="match status" value="1"/>
</dbReference>
<dbReference type="FunFam" id="3.40.50.1100:FF:000008">
    <property type="entry name" value="L-threonine dehydratase"/>
    <property type="match status" value="1"/>
</dbReference>
<evidence type="ECO:0000256" key="5">
    <source>
        <dbReference type="ARBA" id="ARBA00011881"/>
    </source>
</evidence>
<dbReference type="GO" id="GO:0009097">
    <property type="term" value="P:isoleucine biosynthetic process"/>
    <property type="evidence" value="ECO:0007669"/>
    <property type="project" value="UniProtKB-UniRule"/>
</dbReference>
<keyword evidence="7 12" id="KW-0412">Isoleucine biosynthesis</keyword>
<feature type="domain" description="ACT-like" evidence="13">
    <location>
        <begin position="497"/>
        <end position="569"/>
    </location>
</feature>
<organism evidence="14 15">
    <name type="scientific">Diatrype stigma</name>
    <dbReference type="NCBI Taxonomy" id="117547"/>
    <lineage>
        <taxon>Eukaryota</taxon>
        <taxon>Fungi</taxon>
        <taxon>Dikarya</taxon>
        <taxon>Ascomycota</taxon>
        <taxon>Pezizomycotina</taxon>
        <taxon>Sordariomycetes</taxon>
        <taxon>Xylariomycetidae</taxon>
        <taxon>Xylariales</taxon>
        <taxon>Diatrypaceae</taxon>
        <taxon>Diatrype</taxon>
    </lineage>
</organism>
<comment type="subunit">
    <text evidence="5">Homotetramer.</text>
</comment>
<protein>
    <recommendedName>
        <fullName evidence="12">Threonine dehydratase</fullName>
        <ecNumber evidence="12">4.3.1.19</ecNumber>
    </recommendedName>
    <alternativeName>
        <fullName evidence="12">Threonine deaminase</fullName>
    </alternativeName>
</protein>
<dbReference type="FunFam" id="3.40.1020.10:FF:000001">
    <property type="entry name" value="L-threonine dehydratase"/>
    <property type="match status" value="1"/>
</dbReference>
<dbReference type="NCBIfam" id="NF006674">
    <property type="entry name" value="PRK09224.1"/>
    <property type="match status" value="1"/>
</dbReference>
<keyword evidence="11 12" id="KW-0100">Branched-chain amino acid biosynthesis</keyword>
<dbReference type="Proteomes" id="UP001320420">
    <property type="component" value="Unassembled WGS sequence"/>
</dbReference>
<evidence type="ECO:0000313" key="14">
    <source>
        <dbReference type="EMBL" id="KAK7756922.1"/>
    </source>
</evidence>
<dbReference type="PANTHER" id="PTHR48078:SF11">
    <property type="entry name" value="THREONINE DEHYDRATASE, MITOCHONDRIAL"/>
    <property type="match status" value="1"/>
</dbReference>
<dbReference type="SUPFAM" id="SSF55021">
    <property type="entry name" value="ACT-like"/>
    <property type="match status" value="1"/>
</dbReference>
<keyword evidence="15" id="KW-1185">Reference proteome</keyword>
<dbReference type="InterPro" id="IPR005787">
    <property type="entry name" value="Thr_deHydtase_biosynth"/>
</dbReference>